<keyword evidence="1" id="KW-0677">Repeat</keyword>
<evidence type="ECO:0000313" key="4">
    <source>
        <dbReference type="EMBL" id="CAE7364747.1"/>
    </source>
</evidence>
<accession>A0A812PTY6</accession>
<proteinExistence type="predicted"/>
<evidence type="ECO:0000256" key="3">
    <source>
        <dbReference type="PROSITE-ProRule" id="PRU00023"/>
    </source>
</evidence>
<dbReference type="InterPro" id="IPR036770">
    <property type="entry name" value="Ankyrin_rpt-contain_sf"/>
</dbReference>
<keyword evidence="2 3" id="KW-0040">ANK repeat</keyword>
<feature type="repeat" description="ANK" evidence="3">
    <location>
        <begin position="543"/>
        <end position="575"/>
    </location>
</feature>
<dbReference type="InterPro" id="IPR002110">
    <property type="entry name" value="Ankyrin_rpt"/>
</dbReference>
<dbReference type="Proteomes" id="UP000604046">
    <property type="component" value="Unassembled WGS sequence"/>
</dbReference>
<dbReference type="PROSITE" id="PS50088">
    <property type="entry name" value="ANK_REPEAT"/>
    <property type="match status" value="3"/>
</dbReference>
<dbReference type="OrthoDB" id="408248at2759"/>
<dbReference type="PANTHER" id="PTHR24198">
    <property type="entry name" value="ANKYRIN REPEAT AND PROTEIN KINASE DOMAIN-CONTAINING PROTEIN"/>
    <property type="match status" value="1"/>
</dbReference>
<comment type="caution">
    <text evidence="4">The sequence shown here is derived from an EMBL/GenBank/DDBJ whole genome shotgun (WGS) entry which is preliminary data.</text>
</comment>
<protein>
    <submittedName>
        <fullName evidence="4">ANKK1 protein</fullName>
    </submittedName>
</protein>
<sequence>MPCCLSKGESALVAYAKTGVRHVDQGPQRLFPMYTVSLDVLLKMVMVEPHEKLKAKGLLVEYLNRMGRAVFVSHQWARKNHPDPDFRQFRVLQDALKHAMYNLHTICIDLKTQALGTGAQDLPTSELFSEALYFWYDYFSAPQLESVHTGSKTSNLADAINSIPTYVAECSFFFALCPIVEDPDQERVLSPQSWGRRGWCRVERVCRELGQDVSWILIKSSTSLELIVATGGGGLGGGPAGEAEFSVDEDRKTLGPVVKGALHRKLWKLLEAQDFVNYRLLLNLQSFYLRGLPVDAEHEIIPGFEANRRPGSPSLVVQKFLYQNGFLSATEMDSNGWAPVHYAALHGDAAIMHGLLELRADPNCNTEKDQKRVGAPPGIPALNLCLFFNNNDAARQLIFARAEVSYEGTVAVPLHVAVEADNVEGIRMLLEAGCDVHVTNVFGNHGTAVTQALMCGSVVALKEILRAGFRVDFSKSGGLNYAMFLRGGSAEMVCKLVNLRADVNQVFDAWGDSTLLGILTSAASFAYRCGSVTSFSKFGYHSQGATPLMFAIITAQYSGAAALVAEGADLSCRNARGYSVADLAREFPVPDFLMRALEGDPTECKRLYQLESRGSLVGM</sequence>
<reference evidence="4" key="1">
    <citation type="submission" date="2021-02" db="EMBL/GenBank/DDBJ databases">
        <authorList>
            <person name="Dougan E. K."/>
            <person name="Rhodes N."/>
            <person name="Thang M."/>
            <person name="Chan C."/>
        </authorList>
    </citation>
    <scope>NUCLEOTIDE SEQUENCE</scope>
</reference>
<evidence type="ECO:0000313" key="5">
    <source>
        <dbReference type="Proteomes" id="UP000604046"/>
    </source>
</evidence>
<gene>
    <name evidence="4" type="primary">ANKK1</name>
    <name evidence="4" type="ORF">SNAT2548_LOCUS19747</name>
</gene>
<keyword evidence="5" id="KW-1185">Reference proteome</keyword>
<dbReference type="PROSITE" id="PS50297">
    <property type="entry name" value="ANK_REP_REGION"/>
    <property type="match status" value="2"/>
</dbReference>
<dbReference type="SUPFAM" id="SSF48403">
    <property type="entry name" value="Ankyrin repeat"/>
    <property type="match status" value="1"/>
</dbReference>
<dbReference type="SMART" id="SM00248">
    <property type="entry name" value="ANK"/>
    <property type="match status" value="6"/>
</dbReference>
<evidence type="ECO:0000256" key="2">
    <source>
        <dbReference type="ARBA" id="ARBA00023043"/>
    </source>
</evidence>
<dbReference type="PANTHER" id="PTHR24198:SF165">
    <property type="entry name" value="ANKYRIN REPEAT-CONTAINING PROTEIN-RELATED"/>
    <property type="match status" value="1"/>
</dbReference>
<dbReference type="Gene3D" id="1.25.40.20">
    <property type="entry name" value="Ankyrin repeat-containing domain"/>
    <property type="match status" value="1"/>
</dbReference>
<feature type="repeat" description="ANK" evidence="3">
    <location>
        <begin position="335"/>
        <end position="367"/>
    </location>
</feature>
<dbReference type="GO" id="GO:0005737">
    <property type="term" value="C:cytoplasm"/>
    <property type="evidence" value="ECO:0007669"/>
    <property type="project" value="TreeGrafter"/>
</dbReference>
<name>A0A812PTY6_9DINO</name>
<dbReference type="Pfam" id="PF00023">
    <property type="entry name" value="Ank"/>
    <property type="match status" value="2"/>
</dbReference>
<dbReference type="EMBL" id="CAJNDS010002189">
    <property type="protein sequence ID" value="CAE7364747.1"/>
    <property type="molecule type" value="Genomic_DNA"/>
</dbReference>
<organism evidence="4 5">
    <name type="scientific">Symbiodinium natans</name>
    <dbReference type="NCBI Taxonomy" id="878477"/>
    <lineage>
        <taxon>Eukaryota</taxon>
        <taxon>Sar</taxon>
        <taxon>Alveolata</taxon>
        <taxon>Dinophyceae</taxon>
        <taxon>Suessiales</taxon>
        <taxon>Symbiodiniaceae</taxon>
        <taxon>Symbiodinium</taxon>
    </lineage>
</organism>
<feature type="repeat" description="ANK" evidence="3">
    <location>
        <begin position="409"/>
        <end position="441"/>
    </location>
</feature>
<dbReference type="AlphaFoldDB" id="A0A812PTY6"/>
<evidence type="ECO:0000256" key="1">
    <source>
        <dbReference type="ARBA" id="ARBA00022737"/>
    </source>
</evidence>